<dbReference type="InterPro" id="IPR025110">
    <property type="entry name" value="AMP-bd_C"/>
</dbReference>
<dbReference type="GO" id="GO:0009234">
    <property type="term" value="P:menaquinone biosynthetic process"/>
    <property type="evidence" value="ECO:0007669"/>
    <property type="project" value="UniProtKB-UniRule"/>
</dbReference>
<evidence type="ECO:0000256" key="5">
    <source>
        <dbReference type="HAMAP-Rule" id="MF_00731"/>
    </source>
</evidence>
<dbReference type="RefSeq" id="WP_241711732.1">
    <property type="nucleotide sequence ID" value="NZ_JALBUF010000001.1"/>
</dbReference>
<dbReference type="GO" id="GO:0006631">
    <property type="term" value="P:fatty acid metabolic process"/>
    <property type="evidence" value="ECO:0007669"/>
    <property type="project" value="TreeGrafter"/>
</dbReference>
<keyword evidence="2 5" id="KW-0436">Ligase</keyword>
<dbReference type="Proteomes" id="UP001139263">
    <property type="component" value="Unassembled WGS sequence"/>
</dbReference>
<evidence type="ECO:0000256" key="2">
    <source>
        <dbReference type="ARBA" id="ARBA00022598"/>
    </source>
</evidence>
<comment type="pathway">
    <text evidence="5">Quinol/quinone metabolism; menaquinone biosynthesis.</text>
</comment>
<comment type="caution">
    <text evidence="8">The sequence shown here is derived from an EMBL/GenBank/DDBJ whole genome shotgun (WGS) entry which is preliminary data.</text>
</comment>
<sequence length="502" mass="55258">MAIEAMLAHAVDQRVPDWLDRQRISNKLAIEFQGKQWTYRQLYERAGLFAGTLKSLGIMPGDRIALLARHGLVFAATVHGVIQREGILVPLNTRLQPVELAFQLHDARVSILVFDSAHRELAMQTTKALMELQDAPPLHLELNGERWDDQVTPVYREYIDLKATQCIMYTSGTTGLPKGALISFGNHLWGALGSAIRLGVQPNDRWLTPLPLFHVGGQSVLLRSVIYGTTAMIHASFDPVEVNRAIDEDGVTLLSVVPAMLTQMLRAKTKAYPTTLRNILLGGGPAARSLLEVCVKENVPVSQSYGLTESNSQVATLGLEDSLRKLGSAGQPLAFTEVRIMGKDGLVPSYQEGEIILRGPTIVSGYAHNPKANEQAFRDGWFYTGDIGYVDDEGYLFVLDRRADLIISGGENVYPAEIEATLLTHEDVVEAGVAGMADERFGQIPFAVVTLRAGATLNQEALEEYCRQRLAGYKVPKRIVTADALPRNASGKLLRRELHSWL</sequence>
<comment type="function">
    <text evidence="5">Converts 2-succinylbenzoate (OSB) to 2-succinylbenzoyl-CoA (OSB-CoA).</text>
</comment>
<evidence type="ECO:0000256" key="4">
    <source>
        <dbReference type="ARBA" id="ARBA00022840"/>
    </source>
</evidence>
<dbReference type="EC" id="6.2.1.26" evidence="5"/>
<keyword evidence="9" id="KW-1185">Reference proteome</keyword>
<dbReference type="EMBL" id="JALBUF010000001">
    <property type="protein sequence ID" value="MCI0182115.1"/>
    <property type="molecule type" value="Genomic_DNA"/>
</dbReference>
<dbReference type="InterPro" id="IPR010192">
    <property type="entry name" value="MenE"/>
</dbReference>
<dbReference type="Pfam" id="PF13193">
    <property type="entry name" value="AMP-binding_C"/>
    <property type="match status" value="1"/>
</dbReference>
<dbReference type="GO" id="GO:0008756">
    <property type="term" value="F:o-succinylbenzoate-CoA ligase activity"/>
    <property type="evidence" value="ECO:0007669"/>
    <property type="project" value="UniProtKB-UniRule"/>
</dbReference>
<keyword evidence="1 5" id="KW-0474">Menaquinone biosynthesis</keyword>
<comment type="similarity">
    <text evidence="5">Belongs to the ATP-dependent AMP-binding enzyme family. MenE subfamily.</text>
</comment>
<name>A0A9X1V6H5_9BACL</name>
<dbReference type="InterPro" id="IPR000873">
    <property type="entry name" value="AMP-dep_synth/lig_dom"/>
</dbReference>
<organism evidence="8 9">
    <name type="scientific">Sulfoacidibacillus ferrooxidans</name>
    <dbReference type="NCBI Taxonomy" id="2005001"/>
    <lineage>
        <taxon>Bacteria</taxon>
        <taxon>Bacillati</taxon>
        <taxon>Bacillota</taxon>
        <taxon>Bacilli</taxon>
        <taxon>Bacillales</taxon>
        <taxon>Alicyclobacillaceae</taxon>
        <taxon>Sulfoacidibacillus</taxon>
    </lineage>
</organism>
<evidence type="ECO:0000256" key="1">
    <source>
        <dbReference type="ARBA" id="ARBA00022428"/>
    </source>
</evidence>
<dbReference type="InterPro" id="IPR042099">
    <property type="entry name" value="ANL_N_sf"/>
</dbReference>
<dbReference type="PANTHER" id="PTHR43201:SF32">
    <property type="entry name" value="2-SUCCINYLBENZOATE--COA LIGASE, CHLOROPLASTIC_PEROXISOMAL"/>
    <property type="match status" value="1"/>
</dbReference>
<feature type="domain" description="AMP-binding enzyme C-terminal" evidence="7">
    <location>
        <begin position="417"/>
        <end position="492"/>
    </location>
</feature>
<dbReference type="InterPro" id="IPR020845">
    <property type="entry name" value="AMP-binding_CS"/>
</dbReference>
<protein>
    <recommendedName>
        <fullName evidence="5">2-succinylbenzoate--CoA ligase</fullName>
        <ecNumber evidence="5">6.2.1.26</ecNumber>
    </recommendedName>
    <alternativeName>
        <fullName evidence="5">o-succinylbenzoyl-CoA synthetase</fullName>
        <shortName evidence="5">OSB-CoA synthetase</shortName>
    </alternativeName>
</protein>
<comment type="pathway">
    <text evidence="5">Quinol/quinone metabolism; 1,4-dihydroxy-2-naphthoate biosynthesis; 1,4-dihydroxy-2-naphthoate from chorismate: step 5/7.</text>
</comment>
<dbReference type="NCBIfam" id="TIGR01923">
    <property type="entry name" value="menE"/>
    <property type="match status" value="1"/>
</dbReference>
<dbReference type="AlphaFoldDB" id="A0A9X1V6H5"/>
<comment type="catalytic activity">
    <reaction evidence="5">
        <text>2-succinylbenzoate + ATP + CoA = 2-succinylbenzoyl-CoA + AMP + diphosphate</text>
        <dbReference type="Rhea" id="RHEA:17009"/>
        <dbReference type="ChEBI" id="CHEBI:18325"/>
        <dbReference type="ChEBI" id="CHEBI:30616"/>
        <dbReference type="ChEBI" id="CHEBI:33019"/>
        <dbReference type="ChEBI" id="CHEBI:57287"/>
        <dbReference type="ChEBI" id="CHEBI:57364"/>
        <dbReference type="ChEBI" id="CHEBI:456215"/>
        <dbReference type="EC" id="6.2.1.26"/>
    </reaction>
</comment>
<dbReference type="SUPFAM" id="SSF56801">
    <property type="entry name" value="Acetyl-CoA synthetase-like"/>
    <property type="match status" value="1"/>
</dbReference>
<evidence type="ECO:0000259" key="7">
    <source>
        <dbReference type="Pfam" id="PF13193"/>
    </source>
</evidence>
<gene>
    <name evidence="8" type="primary">menE_1</name>
    <name evidence="5" type="synonym">menE</name>
    <name evidence="8" type="ORF">MM817_00371</name>
</gene>
<reference evidence="8" key="1">
    <citation type="submission" date="2022-03" db="EMBL/GenBank/DDBJ databases">
        <title>Draft Genome Sequence of Firmicute Strain S0AB, a Heterotrophic Iron/Sulfur-Oxidizing Extreme Acidophile.</title>
        <authorList>
            <person name="Vergara E."/>
            <person name="Pakostova E."/>
            <person name="Johnson D.B."/>
            <person name="Holmes D.S."/>
        </authorList>
    </citation>
    <scope>NUCLEOTIDE SEQUENCE</scope>
    <source>
        <strain evidence="8">S0AB</strain>
    </source>
</reference>
<evidence type="ECO:0000256" key="3">
    <source>
        <dbReference type="ARBA" id="ARBA00022741"/>
    </source>
</evidence>
<feature type="domain" description="AMP-dependent synthetase/ligase" evidence="6">
    <location>
        <begin position="25"/>
        <end position="366"/>
    </location>
</feature>
<dbReference type="FunFam" id="3.30.300.30:FF:000008">
    <property type="entry name" value="2,3-dihydroxybenzoate-AMP ligase"/>
    <property type="match status" value="1"/>
</dbReference>
<dbReference type="Gene3D" id="3.40.50.12780">
    <property type="entry name" value="N-terminal domain of ligase-like"/>
    <property type="match status" value="1"/>
</dbReference>
<dbReference type="Gene3D" id="3.30.300.30">
    <property type="match status" value="1"/>
</dbReference>
<evidence type="ECO:0000313" key="9">
    <source>
        <dbReference type="Proteomes" id="UP001139263"/>
    </source>
</evidence>
<dbReference type="GO" id="GO:0005524">
    <property type="term" value="F:ATP binding"/>
    <property type="evidence" value="ECO:0007669"/>
    <property type="project" value="UniProtKB-KW"/>
</dbReference>
<dbReference type="HAMAP" id="MF_00731">
    <property type="entry name" value="MenE"/>
    <property type="match status" value="1"/>
</dbReference>
<keyword evidence="3 5" id="KW-0547">Nucleotide-binding</keyword>
<dbReference type="PROSITE" id="PS00455">
    <property type="entry name" value="AMP_BINDING"/>
    <property type="match status" value="1"/>
</dbReference>
<proteinExistence type="inferred from homology"/>
<evidence type="ECO:0000313" key="8">
    <source>
        <dbReference type="EMBL" id="MCI0182115.1"/>
    </source>
</evidence>
<accession>A0A9X1V6H5</accession>
<evidence type="ECO:0000259" key="6">
    <source>
        <dbReference type="Pfam" id="PF00501"/>
    </source>
</evidence>
<dbReference type="PANTHER" id="PTHR43201">
    <property type="entry name" value="ACYL-COA SYNTHETASE"/>
    <property type="match status" value="1"/>
</dbReference>
<dbReference type="InterPro" id="IPR045851">
    <property type="entry name" value="AMP-bd_C_sf"/>
</dbReference>
<dbReference type="GO" id="GO:0031956">
    <property type="term" value="F:medium-chain fatty acid-CoA ligase activity"/>
    <property type="evidence" value="ECO:0007669"/>
    <property type="project" value="TreeGrafter"/>
</dbReference>
<dbReference type="Pfam" id="PF00501">
    <property type="entry name" value="AMP-binding"/>
    <property type="match status" value="1"/>
</dbReference>
<keyword evidence="4 5" id="KW-0067">ATP-binding</keyword>